<gene>
    <name evidence="1" type="ORF">SLEP1_g53849</name>
</gene>
<dbReference type="Proteomes" id="UP001054252">
    <property type="component" value="Unassembled WGS sequence"/>
</dbReference>
<name>A0AAV5MBL3_9ROSI</name>
<keyword evidence="2" id="KW-1185">Reference proteome</keyword>
<dbReference type="EMBL" id="BPVZ01000218">
    <property type="protein sequence ID" value="GKV46888.1"/>
    <property type="molecule type" value="Genomic_DNA"/>
</dbReference>
<organism evidence="1 2">
    <name type="scientific">Rubroshorea leprosula</name>
    <dbReference type="NCBI Taxonomy" id="152421"/>
    <lineage>
        <taxon>Eukaryota</taxon>
        <taxon>Viridiplantae</taxon>
        <taxon>Streptophyta</taxon>
        <taxon>Embryophyta</taxon>
        <taxon>Tracheophyta</taxon>
        <taxon>Spermatophyta</taxon>
        <taxon>Magnoliopsida</taxon>
        <taxon>eudicotyledons</taxon>
        <taxon>Gunneridae</taxon>
        <taxon>Pentapetalae</taxon>
        <taxon>rosids</taxon>
        <taxon>malvids</taxon>
        <taxon>Malvales</taxon>
        <taxon>Dipterocarpaceae</taxon>
        <taxon>Rubroshorea</taxon>
    </lineage>
</organism>
<comment type="caution">
    <text evidence="1">The sequence shown here is derived from an EMBL/GenBank/DDBJ whole genome shotgun (WGS) entry which is preliminary data.</text>
</comment>
<evidence type="ECO:0000313" key="2">
    <source>
        <dbReference type="Proteomes" id="UP001054252"/>
    </source>
</evidence>
<proteinExistence type="predicted"/>
<accession>A0AAV5MBL3</accession>
<protein>
    <submittedName>
        <fullName evidence="1">Uncharacterized protein</fullName>
    </submittedName>
</protein>
<evidence type="ECO:0000313" key="1">
    <source>
        <dbReference type="EMBL" id="GKV46888.1"/>
    </source>
</evidence>
<sequence length="61" mass="6940">MDFLSHPLNINVVNLCPLSNAQPRLHLLPSQTYFFNSATFTAEENKKIGTHTHFNPMQSLL</sequence>
<dbReference type="AlphaFoldDB" id="A0AAV5MBL3"/>
<reference evidence="1 2" key="1">
    <citation type="journal article" date="2021" name="Commun. Biol.">
        <title>The genome of Shorea leprosula (Dipterocarpaceae) highlights the ecological relevance of drought in aseasonal tropical rainforests.</title>
        <authorList>
            <person name="Ng K.K.S."/>
            <person name="Kobayashi M.J."/>
            <person name="Fawcett J.A."/>
            <person name="Hatakeyama M."/>
            <person name="Paape T."/>
            <person name="Ng C.H."/>
            <person name="Ang C.C."/>
            <person name="Tnah L.H."/>
            <person name="Lee C.T."/>
            <person name="Nishiyama T."/>
            <person name="Sese J."/>
            <person name="O'Brien M.J."/>
            <person name="Copetti D."/>
            <person name="Mohd Noor M.I."/>
            <person name="Ong R.C."/>
            <person name="Putra M."/>
            <person name="Sireger I.Z."/>
            <person name="Indrioko S."/>
            <person name="Kosugi Y."/>
            <person name="Izuno A."/>
            <person name="Isagi Y."/>
            <person name="Lee S.L."/>
            <person name="Shimizu K.K."/>
        </authorList>
    </citation>
    <scope>NUCLEOTIDE SEQUENCE [LARGE SCALE GENOMIC DNA]</scope>
    <source>
        <strain evidence="1">214</strain>
    </source>
</reference>